<dbReference type="AlphaFoldDB" id="A0A1I6GWW0"/>
<gene>
    <name evidence="2" type="ORF">SAMN04487947_1759</name>
</gene>
<dbReference type="InterPro" id="IPR002753">
    <property type="entry name" value="UPF0058"/>
</dbReference>
<feature type="compositionally biased region" description="Low complexity" evidence="1">
    <location>
        <begin position="68"/>
        <end position="84"/>
    </location>
</feature>
<accession>A0A1I6GWW0</accession>
<organism evidence="2 3">
    <name type="scientific">Halogeometricum rufum</name>
    <dbReference type="NCBI Taxonomy" id="553469"/>
    <lineage>
        <taxon>Archaea</taxon>
        <taxon>Methanobacteriati</taxon>
        <taxon>Methanobacteriota</taxon>
        <taxon>Stenosarchaea group</taxon>
        <taxon>Halobacteria</taxon>
        <taxon>Halobacteriales</taxon>
        <taxon>Haloferacaceae</taxon>
        <taxon>Halogeometricum</taxon>
    </lineage>
</organism>
<evidence type="ECO:0000256" key="1">
    <source>
        <dbReference type="SAM" id="MobiDB-lite"/>
    </source>
</evidence>
<evidence type="ECO:0000313" key="3">
    <source>
        <dbReference type="Proteomes" id="UP000198531"/>
    </source>
</evidence>
<name>A0A1I6GWW0_9EURY</name>
<feature type="region of interest" description="Disordered" evidence="1">
    <location>
        <begin position="68"/>
        <end position="106"/>
    </location>
</feature>
<dbReference type="Pfam" id="PF01893">
    <property type="entry name" value="UPF0058"/>
    <property type="match status" value="1"/>
</dbReference>
<reference evidence="3" key="1">
    <citation type="submission" date="2016-10" db="EMBL/GenBank/DDBJ databases">
        <authorList>
            <person name="Varghese N."/>
            <person name="Submissions S."/>
        </authorList>
    </citation>
    <scope>NUCLEOTIDE SEQUENCE [LARGE SCALE GENOMIC DNA]</scope>
    <source>
        <strain evidence="3">CGMCC 1.7736</strain>
    </source>
</reference>
<sequence length="106" mass="10907">MKKNELVHLHALLTCVAEDFVERGVVDESAFAEYRELGTTSIALRASRGDHAAAVRLLTDVLSSAAADADASNGTSSNADSAADGGDGESADAGAVTGDDRRLTTR</sequence>
<dbReference type="SUPFAM" id="SSF140371">
    <property type="entry name" value="Vng1086c-like"/>
    <property type="match status" value="1"/>
</dbReference>
<evidence type="ECO:0000313" key="2">
    <source>
        <dbReference type="EMBL" id="SFR46636.1"/>
    </source>
</evidence>
<dbReference type="STRING" id="553469.SAMN04487947_1759"/>
<dbReference type="Proteomes" id="UP000198531">
    <property type="component" value="Unassembled WGS sequence"/>
</dbReference>
<keyword evidence="3" id="KW-1185">Reference proteome</keyword>
<dbReference type="InterPro" id="IPR036519">
    <property type="entry name" value="UPF0058_sf"/>
</dbReference>
<dbReference type="EMBL" id="FOYT01000001">
    <property type="protein sequence ID" value="SFR46636.1"/>
    <property type="molecule type" value="Genomic_DNA"/>
</dbReference>
<dbReference type="RefSeq" id="WP_089806493.1">
    <property type="nucleotide sequence ID" value="NZ_FOYT01000001.1"/>
</dbReference>
<dbReference type="Gene3D" id="1.20.1270.110">
    <property type="entry name" value="Uncharacterised protein family UPF0058"/>
    <property type="match status" value="1"/>
</dbReference>
<protein>
    <recommendedName>
        <fullName evidence="4">Metal-binding protein</fullName>
    </recommendedName>
</protein>
<evidence type="ECO:0008006" key="4">
    <source>
        <dbReference type="Google" id="ProtNLM"/>
    </source>
</evidence>
<proteinExistence type="predicted"/>
<dbReference type="OrthoDB" id="177623at2157"/>